<reference evidence="1 2" key="1">
    <citation type="submission" date="2013-11" db="EMBL/GenBank/DDBJ databases">
        <title>Opisthorchis viverrini - life in the bile duct.</title>
        <authorList>
            <person name="Young N.D."/>
            <person name="Nagarajan N."/>
            <person name="Lin S.J."/>
            <person name="Korhonen P.K."/>
            <person name="Jex A.R."/>
            <person name="Hall R.S."/>
            <person name="Safavi-Hemami H."/>
            <person name="Kaewkong W."/>
            <person name="Bertrand D."/>
            <person name="Gao S."/>
            <person name="Seet Q."/>
            <person name="Wongkham S."/>
            <person name="Teh B.T."/>
            <person name="Wongkham C."/>
            <person name="Intapan P.M."/>
            <person name="Maleewong W."/>
            <person name="Yang X."/>
            <person name="Hu M."/>
            <person name="Wang Z."/>
            <person name="Hofmann A."/>
            <person name="Sternberg P.W."/>
            <person name="Tan P."/>
            <person name="Wang J."/>
            <person name="Gasser R.B."/>
        </authorList>
    </citation>
    <scope>NUCLEOTIDE SEQUENCE [LARGE SCALE GENOMIC DNA]</scope>
</reference>
<dbReference type="RefSeq" id="XP_009170245.1">
    <property type="nucleotide sequence ID" value="XM_009171981.1"/>
</dbReference>
<accession>A0A074ZRQ3</accession>
<dbReference type="GeneID" id="20320840"/>
<protein>
    <submittedName>
        <fullName evidence="1">Uncharacterized protein</fullName>
    </submittedName>
</protein>
<keyword evidence="2" id="KW-1185">Reference proteome</keyword>
<name>A0A074ZRQ3_OPIVI</name>
<proteinExistence type="predicted"/>
<evidence type="ECO:0000313" key="2">
    <source>
        <dbReference type="Proteomes" id="UP000054324"/>
    </source>
</evidence>
<dbReference type="EMBL" id="KL596759">
    <property type="protein sequence ID" value="KER26025.1"/>
    <property type="molecule type" value="Genomic_DNA"/>
</dbReference>
<gene>
    <name evidence="1" type="ORF">T265_06661</name>
</gene>
<dbReference type="CTD" id="20320840"/>
<organism evidence="1 2">
    <name type="scientific">Opisthorchis viverrini</name>
    <name type="common">Southeast Asian liver fluke</name>
    <dbReference type="NCBI Taxonomy" id="6198"/>
    <lineage>
        <taxon>Eukaryota</taxon>
        <taxon>Metazoa</taxon>
        <taxon>Spiralia</taxon>
        <taxon>Lophotrochozoa</taxon>
        <taxon>Platyhelminthes</taxon>
        <taxon>Trematoda</taxon>
        <taxon>Digenea</taxon>
        <taxon>Opisthorchiida</taxon>
        <taxon>Opisthorchiata</taxon>
        <taxon>Opisthorchiidae</taxon>
        <taxon>Opisthorchis</taxon>
    </lineage>
</organism>
<dbReference type="Proteomes" id="UP000054324">
    <property type="component" value="Unassembled WGS sequence"/>
</dbReference>
<dbReference type="KEGG" id="ovi:T265_06661"/>
<dbReference type="AlphaFoldDB" id="A0A074ZRQ3"/>
<evidence type="ECO:0000313" key="1">
    <source>
        <dbReference type="EMBL" id="KER26025.1"/>
    </source>
</evidence>
<sequence length="275" mass="30639">MTATDRQEQKRPGKLGKSLDPVYQCVKSLKYCVSKEDVGLISFRTTALFDKKHFTSKACEEFHNFDLPAEVVTQNPVIFKDVIDRTTDHAVEGYEHGKILQIFGSPMSNMLTFDRMTTLKTNNNSNYVALVRHCADSPLCETAITLHGAFIEEATLLQYLRLVNTTQNAFESNTHRDLQHSFHFMDDSLDSAGYGIALLTKAPVTFKNGTTTTSESNGGVPHQTRTMPSKALLGGCNLNATSSDYAREKVQPKGHLYYVKAHHSCGNQKNCDHEA</sequence>